<dbReference type="RefSeq" id="WP_063358873.1">
    <property type="nucleotide sequence ID" value="NZ_AQHB01000049.1"/>
</dbReference>
<evidence type="ECO:0000256" key="1">
    <source>
        <dbReference type="SAM" id="Coils"/>
    </source>
</evidence>
<feature type="region of interest" description="Disordered" evidence="2">
    <location>
        <begin position="1"/>
        <end position="61"/>
    </location>
</feature>
<keyword evidence="1" id="KW-0175">Coiled coil</keyword>
<proteinExistence type="predicted"/>
<feature type="compositionally biased region" description="Polar residues" evidence="2">
    <location>
        <begin position="121"/>
        <end position="132"/>
    </location>
</feature>
<reference evidence="3 4" key="1">
    <citation type="submission" date="2013-07" db="EMBL/GenBank/DDBJ databases">
        <title>Comparative Genomic and Metabolomic Analysis of Twelve Strains of Pseudoalteromonas luteoviolacea.</title>
        <authorList>
            <person name="Vynne N.G."/>
            <person name="Mansson M."/>
            <person name="Gram L."/>
        </authorList>
    </citation>
    <scope>NUCLEOTIDE SEQUENCE [LARGE SCALE GENOMIC DNA]</scope>
    <source>
        <strain evidence="3 4">DSM 6061</strain>
    </source>
</reference>
<comment type="caution">
    <text evidence="3">The sequence shown here is derived from an EMBL/GenBank/DDBJ whole genome shotgun (WGS) entry which is preliminary data.</text>
</comment>
<evidence type="ECO:0000256" key="2">
    <source>
        <dbReference type="SAM" id="MobiDB-lite"/>
    </source>
</evidence>
<gene>
    <name evidence="3" type="ORF">N475_17065</name>
</gene>
<feature type="region of interest" description="Disordered" evidence="2">
    <location>
        <begin position="121"/>
        <end position="140"/>
    </location>
</feature>
<feature type="compositionally biased region" description="Basic and acidic residues" evidence="2">
    <location>
        <begin position="34"/>
        <end position="61"/>
    </location>
</feature>
<dbReference type="AlphaFoldDB" id="A0A166WC46"/>
<evidence type="ECO:0000313" key="3">
    <source>
        <dbReference type="EMBL" id="KZN37127.1"/>
    </source>
</evidence>
<protein>
    <submittedName>
        <fullName evidence="3">Uncharacterized protein</fullName>
    </submittedName>
</protein>
<dbReference type="EMBL" id="AUYB01000105">
    <property type="protein sequence ID" value="KZN37127.1"/>
    <property type="molecule type" value="Genomic_DNA"/>
</dbReference>
<feature type="coiled-coil region" evidence="1">
    <location>
        <begin position="66"/>
        <end position="115"/>
    </location>
</feature>
<keyword evidence="4" id="KW-1185">Reference proteome</keyword>
<dbReference type="GeneID" id="57360316"/>
<dbReference type="PATRIC" id="fig|1365250.3.peg.3012"/>
<accession>A0A166WC46</accession>
<sequence length="140" mass="15605">MNVNNLPAGYTGYNSLLKSKEEEVDQSQTSHTTDPQKVEAEKANAENKEDTKSENVQTKDKRVQSILSLQQQIKSLQLESGELNDEKRTKLDELKNNLEKELSEVQSLIRNQASTYVSGLFSNSPNQGSTHSGMFLSSKA</sequence>
<organism evidence="3 4">
    <name type="scientific">Pseudoalteromonas luteoviolacea DSM 6061</name>
    <dbReference type="NCBI Taxonomy" id="1365250"/>
    <lineage>
        <taxon>Bacteria</taxon>
        <taxon>Pseudomonadati</taxon>
        <taxon>Pseudomonadota</taxon>
        <taxon>Gammaproteobacteria</taxon>
        <taxon>Alteromonadales</taxon>
        <taxon>Pseudoalteromonadaceae</taxon>
        <taxon>Pseudoalteromonas</taxon>
    </lineage>
</organism>
<name>A0A166WC46_9GAMM</name>
<evidence type="ECO:0000313" key="4">
    <source>
        <dbReference type="Proteomes" id="UP000076643"/>
    </source>
</evidence>
<dbReference type="Proteomes" id="UP000076643">
    <property type="component" value="Unassembled WGS sequence"/>
</dbReference>